<dbReference type="PANTHER" id="PTHR45527">
    <property type="entry name" value="NONRIBOSOMAL PEPTIDE SYNTHETASE"/>
    <property type="match status" value="1"/>
</dbReference>
<dbReference type="RefSeq" id="WP_002795392.1">
    <property type="nucleotide sequence ID" value="NZ_HE973721.1"/>
</dbReference>
<protein>
    <recommendedName>
        <fullName evidence="4">Carrier domain-containing protein</fullName>
    </recommendedName>
</protein>
<keyword evidence="3" id="KW-0597">Phosphoprotein</keyword>
<dbReference type="SMART" id="SM00823">
    <property type="entry name" value="PKS_PP"/>
    <property type="match status" value="1"/>
</dbReference>
<dbReference type="GO" id="GO:0044550">
    <property type="term" value="P:secondary metabolite biosynthetic process"/>
    <property type="evidence" value="ECO:0007669"/>
    <property type="project" value="TreeGrafter"/>
</dbReference>
<dbReference type="GO" id="GO:0043041">
    <property type="term" value="P:amino acid activation for nonribosomal peptide biosynthetic process"/>
    <property type="evidence" value="ECO:0007669"/>
    <property type="project" value="TreeGrafter"/>
</dbReference>
<reference evidence="5 6" key="1">
    <citation type="submission" date="2012-04" db="EMBL/GenBank/DDBJ databases">
        <authorList>
            <person name="Genoscope - CEA"/>
        </authorList>
    </citation>
    <scope>NUCLEOTIDE SEQUENCE [LARGE SCALE GENOMIC DNA]</scope>
    <source>
        <strain evidence="5 6">9809</strain>
    </source>
</reference>
<dbReference type="EMBL" id="CAIO01000001">
    <property type="protein sequence ID" value="CCI20939.1"/>
    <property type="molecule type" value="Genomic_DNA"/>
</dbReference>
<name>I4HFW5_MICAE</name>
<gene>
    <name evidence="5" type="ORF">MICAH_10002</name>
</gene>
<accession>I4HFW5</accession>
<dbReference type="HOGENOM" id="CLU_000022_65_1_3"/>
<dbReference type="InterPro" id="IPR045851">
    <property type="entry name" value="AMP-bd_C_sf"/>
</dbReference>
<dbReference type="SUPFAM" id="SSF56801">
    <property type="entry name" value="Acetyl-CoA synthetase-like"/>
    <property type="match status" value="1"/>
</dbReference>
<dbReference type="GO" id="GO:0031177">
    <property type="term" value="F:phosphopantetheine binding"/>
    <property type="evidence" value="ECO:0007669"/>
    <property type="project" value="InterPro"/>
</dbReference>
<dbReference type="PANTHER" id="PTHR45527:SF1">
    <property type="entry name" value="FATTY ACID SYNTHASE"/>
    <property type="match status" value="1"/>
</dbReference>
<dbReference type="InterPro" id="IPR036736">
    <property type="entry name" value="ACP-like_sf"/>
</dbReference>
<evidence type="ECO:0000259" key="4">
    <source>
        <dbReference type="PROSITE" id="PS50075"/>
    </source>
</evidence>
<comment type="cofactor">
    <cofactor evidence="1">
        <name>pantetheine 4'-phosphate</name>
        <dbReference type="ChEBI" id="CHEBI:47942"/>
    </cofactor>
</comment>
<dbReference type="Proteomes" id="UP000004775">
    <property type="component" value="Unassembled WGS sequence"/>
</dbReference>
<dbReference type="PROSITE" id="PS00012">
    <property type="entry name" value="PHOSPHOPANTETHEINE"/>
    <property type="match status" value="1"/>
</dbReference>
<proteinExistence type="predicted"/>
<dbReference type="InterPro" id="IPR006162">
    <property type="entry name" value="Ppantetheine_attach_site"/>
</dbReference>
<organism evidence="5 6">
    <name type="scientific">Microcystis aeruginosa PCC 9809</name>
    <dbReference type="NCBI Taxonomy" id="1160285"/>
    <lineage>
        <taxon>Bacteria</taxon>
        <taxon>Bacillati</taxon>
        <taxon>Cyanobacteriota</taxon>
        <taxon>Cyanophyceae</taxon>
        <taxon>Oscillatoriophycideae</taxon>
        <taxon>Chroococcales</taxon>
        <taxon>Microcystaceae</taxon>
        <taxon>Microcystis</taxon>
    </lineage>
</organism>
<dbReference type="Gene3D" id="1.10.1200.10">
    <property type="entry name" value="ACP-like"/>
    <property type="match status" value="1"/>
</dbReference>
<dbReference type="PROSITE" id="PS50075">
    <property type="entry name" value="CARRIER"/>
    <property type="match status" value="1"/>
</dbReference>
<evidence type="ECO:0000313" key="6">
    <source>
        <dbReference type="Proteomes" id="UP000004775"/>
    </source>
</evidence>
<dbReference type="AlphaFoldDB" id="I4HFW5"/>
<keyword evidence="2" id="KW-0596">Phosphopantetheine</keyword>
<dbReference type="InterPro" id="IPR009081">
    <property type="entry name" value="PP-bd_ACP"/>
</dbReference>
<dbReference type="FunFam" id="1.10.1200.10:FF:000005">
    <property type="entry name" value="Nonribosomal peptide synthetase 1"/>
    <property type="match status" value="1"/>
</dbReference>
<sequence>MWRQIISSLLLPLDALPLTPNAKIDRRALPAPDHTQPELEETFIAPRTPLEQQLADIWMTLLKLEQVGVHDNFFELGGHSLLATQVASRLRQTFQVEIPLKELFELPTIAQLAQRIETILWATQKRQSSLGKLEKLIVETGIL</sequence>
<feature type="domain" description="Carrier" evidence="4">
    <location>
        <begin position="45"/>
        <end position="120"/>
    </location>
</feature>
<dbReference type="SUPFAM" id="SSF47336">
    <property type="entry name" value="ACP-like"/>
    <property type="match status" value="1"/>
</dbReference>
<evidence type="ECO:0000256" key="2">
    <source>
        <dbReference type="ARBA" id="ARBA00022450"/>
    </source>
</evidence>
<comment type="caution">
    <text evidence="5">The sequence shown here is derived from an EMBL/GenBank/DDBJ whole genome shotgun (WGS) entry which is preliminary data.</text>
</comment>
<evidence type="ECO:0000256" key="1">
    <source>
        <dbReference type="ARBA" id="ARBA00001957"/>
    </source>
</evidence>
<evidence type="ECO:0000313" key="5">
    <source>
        <dbReference type="EMBL" id="CCI20939.1"/>
    </source>
</evidence>
<dbReference type="InterPro" id="IPR020806">
    <property type="entry name" value="PKS_PP-bd"/>
</dbReference>
<dbReference type="Gene3D" id="3.30.300.30">
    <property type="match status" value="1"/>
</dbReference>
<dbReference type="Pfam" id="PF00550">
    <property type="entry name" value="PP-binding"/>
    <property type="match status" value="1"/>
</dbReference>
<evidence type="ECO:0000256" key="3">
    <source>
        <dbReference type="ARBA" id="ARBA00022553"/>
    </source>
</evidence>
<dbReference type="GO" id="GO:0005829">
    <property type="term" value="C:cytosol"/>
    <property type="evidence" value="ECO:0007669"/>
    <property type="project" value="TreeGrafter"/>
</dbReference>